<dbReference type="AlphaFoldDB" id="A0A543J3N7"/>
<evidence type="ECO:0000313" key="2">
    <source>
        <dbReference type="EMBL" id="TQM77446.1"/>
    </source>
</evidence>
<gene>
    <name evidence="2" type="ORF">FHX40_4210</name>
</gene>
<name>A0A543J3N7_9ACTN</name>
<dbReference type="RefSeq" id="WP_142261169.1">
    <property type="nucleotide sequence ID" value="NZ_BMPV01000002.1"/>
</dbReference>
<keyword evidence="2" id="KW-0560">Oxidoreductase</keyword>
<feature type="domain" description="ABM" evidence="1">
    <location>
        <begin position="2"/>
        <end position="92"/>
    </location>
</feature>
<proteinExistence type="predicted"/>
<evidence type="ECO:0000313" key="3">
    <source>
        <dbReference type="Proteomes" id="UP000319213"/>
    </source>
</evidence>
<dbReference type="Pfam" id="PF03992">
    <property type="entry name" value="ABM"/>
    <property type="match status" value="1"/>
</dbReference>
<dbReference type="InterPro" id="IPR007138">
    <property type="entry name" value="ABM_dom"/>
</dbReference>
<organism evidence="2 3">
    <name type="scientific">Thermopolyspora flexuosa</name>
    <dbReference type="NCBI Taxonomy" id="103836"/>
    <lineage>
        <taxon>Bacteria</taxon>
        <taxon>Bacillati</taxon>
        <taxon>Actinomycetota</taxon>
        <taxon>Actinomycetes</taxon>
        <taxon>Streptosporangiales</taxon>
        <taxon>Streptosporangiaceae</taxon>
        <taxon>Thermopolyspora</taxon>
    </lineage>
</organism>
<dbReference type="InterPro" id="IPR011008">
    <property type="entry name" value="Dimeric_a/b-barrel"/>
</dbReference>
<comment type="caution">
    <text evidence="2">The sequence shown here is derived from an EMBL/GenBank/DDBJ whole genome shotgun (WGS) entry which is preliminary data.</text>
</comment>
<dbReference type="GO" id="GO:0004497">
    <property type="term" value="F:monooxygenase activity"/>
    <property type="evidence" value="ECO:0007669"/>
    <property type="project" value="UniProtKB-KW"/>
</dbReference>
<sequence>MVIEHAELSIIPGREAEFEAAFEQGHKAIAQSPGYLWARLIRQIENPSSYLLLVGWESLEAHMETFRGSDLFHRWRAAVSPYFAAPPNVTHYNGELTPGEGM</sequence>
<keyword evidence="2" id="KW-0503">Monooxygenase</keyword>
<reference evidence="2 3" key="1">
    <citation type="submission" date="2019-06" db="EMBL/GenBank/DDBJ databases">
        <title>Sequencing the genomes of 1000 actinobacteria strains.</title>
        <authorList>
            <person name="Klenk H.-P."/>
        </authorList>
    </citation>
    <scope>NUCLEOTIDE SEQUENCE [LARGE SCALE GENOMIC DNA]</scope>
    <source>
        <strain evidence="2 3">DSM 43186</strain>
    </source>
</reference>
<keyword evidence="3" id="KW-1185">Reference proteome</keyword>
<dbReference type="EMBL" id="VFPQ01000001">
    <property type="protein sequence ID" value="TQM77446.1"/>
    <property type="molecule type" value="Genomic_DNA"/>
</dbReference>
<dbReference type="Proteomes" id="UP000319213">
    <property type="component" value="Unassembled WGS sequence"/>
</dbReference>
<evidence type="ECO:0000259" key="1">
    <source>
        <dbReference type="PROSITE" id="PS51725"/>
    </source>
</evidence>
<protein>
    <submittedName>
        <fullName evidence="2">Quinol monooxygenase YgiN</fullName>
    </submittedName>
</protein>
<dbReference type="PROSITE" id="PS51725">
    <property type="entry name" value="ABM"/>
    <property type="match status" value="1"/>
</dbReference>
<dbReference type="OrthoDB" id="9798157at2"/>
<dbReference type="Gene3D" id="3.30.70.100">
    <property type="match status" value="1"/>
</dbReference>
<accession>A0A543J3N7</accession>
<dbReference type="SUPFAM" id="SSF54909">
    <property type="entry name" value="Dimeric alpha+beta barrel"/>
    <property type="match status" value="1"/>
</dbReference>